<gene>
    <name evidence="1" type="ordered locus">Pro_1486</name>
</gene>
<dbReference type="EMBL" id="AE017126">
    <property type="protein sequence ID" value="AAQ00530.1"/>
    <property type="molecule type" value="Genomic_DNA"/>
</dbReference>
<protein>
    <submittedName>
        <fullName evidence="1">Uncharacterized protein</fullName>
    </submittedName>
</protein>
<dbReference type="HOGENOM" id="CLU_3083523_0_0_3"/>
<dbReference type="KEGG" id="pma:Pro_1486"/>
<evidence type="ECO:0000313" key="2">
    <source>
        <dbReference type="Proteomes" id="UP000001420"/>
    </source>
</evidence>
<organism evidence="1 2">
    <name type="scientific">Prochlorococcus marinus (strain SARG / CCMP1375 / SS120)</name>
    <dbReference type="NCBI Taxonomy" id="167539"/>
    <lineage>
        <taxon>Bacteria</taxon>
        <taxon>Bacillati</taxon>
        <taxon>Cyanobacteriota</taxon>
        <taxon>Cyanophyceae</taxon>
        <taxon>Synechococcales</taxon>
        <taxon>Prochlorococcaceae</taxon>
        <taxon>Prochlorococcus</taxon>
    </lineage>
</organism>
<proteinExistence type="predicted"/>
<dbReference type="Proteomes" id="UP000001420">
    <property type="component" value="Chromosome"/>
</dbReference>
<name>Q7VAH6_PROMA</name>
<dbReference type="EnsemblBacteria" id="AAQ00530">
    <property type="protein sequence ID" value="AAQ00530"/>
    <property type="gene ID" value="Pro_1486"/>
</dbReference>
<keyword evidence="2" id="KW-1185">Reference proteome</keyword>
<accession>Q7VAH6</accession>
<evidence type="ECO:0000313" key="1">
    <source>
        <dbReference type="EMBL" id="AAQ00530.1"/>
    </source>
</evidence>
<reference evidence="1 2" key="1">
    <citation type="journal article" date="2003" name="Proc. Natl. Acad. Sci. U.S.A.">
        <title>Genome sequence of the cyanobacterium Prochlorococcus marinus SS120, a nearly minimal oxyphototrophic genome.</title>
        <authorList>
            <person name="Dufresne A."/>
            <person name="Salanoubat M."/>
            <person name="Partensky F."/>
            <person name="Artiguenave F."/>
            <person name="Axmann I.M."/>
            <person name="Barbe V."/>
            <person name="Duprat S."/>
            <person name="Galperin M.Y."/>
            <person name="Koonin E.V."/>
            <person name="Le Gall F."/>
            <person name="Makarova K.S."/>
            <person name="Ostrowski M."/>
            <person name="Oztas S."/>
            <person name="Robert C."/>
            <person name="Rogozin I.B."/>
            <person name="Scanlan D.J."/>
            <person name="Tandeau de Marsac N."/>
            <person name="Weissenbach J."/>
            <person name="Wincker P."/>
            <person name="Wolf Y.I."/>
            <person name="Hess W.R."/>
        </authorList>
    </citation>
    <scope>NUCLEOTIDE SEQUENCE [LARGE SCALE GENOMIC DNA]</scope>
    <source>
        <strain evidence="2">SARG / CCMP1375 / SS120</strain>
    </source>
</reference>
<sequence length="52" mass="6073">MLSSNSKLNAVKPSETNKSQMHRIYLHNYVSQILNIPKNQKSKNINPVKWHL</sequence>
<dbReference type="AlphaFoldDB" id="Q7VAH6"/>